<evidence type="ECO:0000313" key="3">
    <source>
        <dbReference type="Proteomes" id="UP000807306"/>
    </source>
</evidence>
<feature type="compositionally biased region" description="Basic and acidic residues" evidence="1">
    <location>
        <begin position="223"/>
        <end position="232"/>
    </location>
</feature>
<sequence length="303" mass="34262">MAHLELGSNTSDDAEMEIQDLGIISNDFYLDSAENMINLDRFVPKSMDSYAFIAFTCSQATLDGFIKLIKDENEERQALVDDSGIKRRRYFNFEAECVVNPKYELVALYPEHLPPLGRTLAVFNPDNSTSKYYVSSEDRKLRETKHASRPSLPSFSFKIKFRKFLRDIAAFPSARALPEDVVRLITKTTELIQLRIEPPLGTRGYSLSLHAAIRNPPSDDSDGNDRERRKSSQSDQSVTAGSQSSPSRRSHFEFPADASLEERLEIASAMMGRSEFSPPFLTKYQPLTPTTRISKLILMKSNS</sequence>
<feature type="compositionally biased region" description="Polar residues" evidence="1">
    <location>
        <begin position="233"/>
        <end position="247"/>
    </location>
</feature>
<feature type="region of interest" description="Disordered" evidence="1">
    <location>
        <begin position="212"/>
        <end position="251"/>
    </location>
</feature>
<dbReference type="EMBL" id="MU157856">
    <property type="protein sequence ID" value="KAF9528025.1"/>
    <property type="molecule type" value="Genomic_DNA"/>
</dbReference>
<proteinExistence type="predicted"/>
<organism evidence="2 3">
    <name type="scientific">Crepidotus variabilis</name>
    <dbReference type="NCBI Taxonomy" id="179855"/>
    <lineage>
        <taxon>Eukaryota</taxon>
        <taxon>Fungi</taxon>
        <taxon>Dikarya</taxon>
        <taxon>Basidiomycota</taxon>
        <taxon>Agaricomycotina</taxon>
        <taxon>Agaricomycetes</taxon>
        <taxon>Agaricomycetidae</taxon>
        <taxon>Agaricales</taxon>
        <taxon>Agaricineae</taxon>
        <taxon>Crepidotaceae</taxon>
        <taxon>Crepidotus</taxon>
    </lineage>
</organism>
<keyword evidence="3" id="KW-1185">Reference proteome</keyword>
<dbReference type="AlphaFoldDB" id="A0A9P6EFJ3"/>
<reference evidence="2" key="1">
    <citation type="submission" date="2020-11" db="EMBL/GenBank/DDBJ databases">
        <authorList>
            <consortium name="DOE Joint Genome Institute"/>
            <person name="Ahrendt S."/>
            <person name="Riley R."/>
            <person name="Andreopoulos W."/>
            <person name="Labutti K."/>
            <person name="Pangilinan J."/>
            <person name="Ruiz-Duenas F.J."/>
            <person name="Barrasa J.M."/>
            <person name="Sanchez-Garcia M."/>
            <person name="Camarero S."/>
            <person name="Miyauchi S."/>
            <person name="Serrano A."/>
            <person name="Linde D."/>
            <person name="Babiker R."/>
            <person name="Drula E."/>
            <person name="Ayuso-Fernandez I."/>
            <person name="Pacheco R."/>
            <person name="Padilla G."/>
            <person name="Ferreira P."/>
            <person name="Barriuso J."/>
            <person name="Kellner H."/>
            <person name="Castanera R."/>
            <person name="Alfaro M."/>
            <person name="Ramirez L."/>
            <person name="Pisabarro A.G."/>
            <person name="Kuo A."/>
            <person name="Tritt A."/>
            <person name="Lipzen A."/>
            <person name="He G."/>
            <person name="Yan M."/>
            <person name="Ng V."/>
            <person name="Cullen D."/>
            <person name="Martin F."/>
            <person name="Rosso M.-N."/>
            <person name="Henrissat B."/>
            <person name="Hibbett D."/>
            <person name="Martinez A.T."/>
            <person name="Grigoriev I.V."/>
        </authorList>
    </citation>
    <scope>NUCLEOTIDE SEQUENCE</scope>
    <source>
        <strain evidence="2">CBS 506.95</strain>
    </source>
</reference>
<comment type="caution">
    <text evidence="2">The sequence shown here is derived from an EMBL/GenBank/DDBJ whole genome shotgun (WGS) entry which is preliminary data.</text>
</comment>
<gene>
    <name evidence="2" type="ORF">CPB83DRAFT_894742</name>
</gene>
<protein>
    <submittedName>
        <fullName evidence="2">Uncharacterized protein</fullName>
    </submittedName>
</protein>
<dbReference type="Proteomes" id="UP000807306">
    <property type="component" value="Unassembled WGS sequence"/>
</dbReference>
<accession>A0A9P6EFJ3</accession>
<name>A0A9P6EFJ3_9AGAR</name>
<dbReference type="OrthoDB" id="3216537at2759"/>
<evidence type="ECO:0000313" key="2">
    <source>
        <dbReference type="EMBL" id="KAF9528025.1"/>
    </source>
</evidence>
<evidence type="ECO:0000256" key="1">
    <source>
        <dbReference type="SAM" id="MobiDB-lite"/>
    </source>
</evidence>